<dbReference type="Proteomes" id="UP000581135">
    <property type="component" value="Unassembled WGS sequence"/>
</dbReference>
<sequence>MRITLAAVGRMKRSELAPAYDDYAKRLSWPLTLKEVEEKRPLPAEQLMVAEGAALLSSLPADAYVIALERSGKNISSEAFAALLQGLQDEGRREVAFVIGGADGLSAEVIERSDFKLSFGAMVLPHMLARTLLVEQLFRAQTILAGHPYHRGV</sequence>
<gene>
    <name evidence="5" type="primary">rlmH</name>
    <name evidence="6" type="ORF">FHR98_002827</name>
</gene>
<keyword evidence="7" id="KW-1185">Reference proteome</keyword>
<dbReference type="InterPro" id="IPR003742">
    <property type="entry name" value="RlmH-like"/>
</dbReference>
<dbReference type="EC" id="2.1.1.177" evidence="5"/>
<keyword evidence="5" id="KW-0698">rRNA processing</keyword>
<dbReference type="CDD" id="cd18081">
    <property type="entry name" value="RlmH-like"/>
    <property type="match status" value="1"/>
</dbReference>
<dbReference type="PIRSF" id="PIRSF004505">
    <property type="entry name" value="MT_bac"/>
    <property type="match status" value="1"/>
</dbReference>
<keyword evidence="3 5" id="KW-0949">S-adenosyl-L-methionine</keyword>
<organism evidence="6 7">
    <name type="scientific">Limibacillus halophilus</name>
    <dbReference type="NCBI Taxonomy" id="1579333"/>
    <lineage>
        <taxon>Bacteria</taxon>
        <taxon>Pseudomonadati</taxon>
        <taxon>Pseudomonadota</taxon>
        <taxon>Alphaproteobacteria</taxon>
        <taxon>Rhodospirillales</taxon>
        <taxon>Rhodovibrionaceae</taxon>
        <taxon>Limibacillus</taxon>
    </lineage>
</organism>
<dbReference type="RefSeq" id="WP_183417355.1">
    <property type="nucleotide sequence ID" value="NZ_JACHXA010000009.1"/>
</dbReference>
<dbReference type="HAMAP" id="MF_00658">
    <property type="entry name" value="23SrRNA_methyltr_H"/>
    <property type="match status" value="1"/>
</dbReference>
<dbReference type="Pfam" id="PF02590">
    <property type="entry name" value="SPOUT_MTase"/>
    <property type="match status" value="1"/>
</dbReference>
<dbReference type="EMBL" id="JACHXA010000009">
    <property type="protein sequence ID" value="MBB3066519.1"/>
    <property type="molecule type" value="Genomic_DNA"/>
</dbReference>
<name>A0A839SWT7_9PROT</name>
<keyword evidence="2 5" id="KW-0808">Transferase</keyword>
<keyword evidence="5" id="KW-0963">Cytoplasm</keyword>
<feature type="binding site" evidence="5">
    <location>
        <begin position="119"/>
        <end position="124"/>
    </location>
    <ligand>
        <name>S-adenosyl-L-methionine</name>
        <dbReference type="ChEBI" id="CHEBI:59789"/>
    </ligand>
</feature>
<comment type="subunit">
    <text evidence="5">Homodimer.</text>
</comment>
<feature type="binding site" evidence="5">
    <location>
        <position position="68"/>
    </location>
    <ligand>
        <name>S-adenosyl-L-methionine</name>
        <dbReference type="ChEBI" id="CHEBI:59789"/>
    </ligand>
</feature>
<dbReference type="InterPro" id="IPR029026">
    <property type="entry name" value="tRNA_m1G_MTases_N"/>
</dbReference>
<dbReference type="PANTHER" id="PTHR33603:SF1">
    <property type="entry name" value="RIBOSOMAL RNA LARGE SUBUNIT METHYLTRANSFERASE H"/>
    <property type="match status" value="1"/>
</dbReference>
<dbReference type="InterPro" id="IPR029028">
    <property type="entry name" value="Alpha/beta_knot_MTases"/>
</dbReference>
<dbReference type="GO" id="GO:0005737">
    <property type="term" value="C:cytoplasm"/>
    <property type="evidence" value="ECO:0007669"/>
    <property type="project" value="UniProtKB-SubCell"/>
</dbReference>
<proteinExistence type="inferred from homology"/>
<evidence type="ECO:0000313" key="7">
    <source>
        <dbReference type="Proteomes" id="UP000581135"/>
    </source>
</evidence>
<protein>
    <recommendedName>
        <fullName evidence="5">Ribosomal RNA large subunit methyltransferase H</fullName>
        <ecNumber evidence="5">2.1.1.177</ecNumber>
    </recommendedName>
    <alternativeName>
        <fullName evidence="5">23S rRNA (pseudouridine1915-N3)-methyltransferase</fullName>
    </alternativeName>
    <alternativeName>
        <fullName evidence="5">23S rRNA m3Psi1915 methyltransferase</fullName>
    </alternativeName>
    <alternativeName>
        <fullName evidence="5">rRNA (pseudouridine-N3-)-methyltransferase RlmH</fullName>
    </alternativeName>
</protein>
<comment type="caution">
    <text evidence="6">The sequence shown here is derived from an EMBL/GenBank/DDBJ whole genome shotgun (WGS) entry which is preliminary data.</text>
</comment>
<comment type="catalytic activity">
    <reaction evidence="5">
        <text>pseudouridine(1915) in 23S rRNA + S-adenosyl-L-methionine = N(3)-methylpseudouridine(1915) in 23S rRNA + S-adenosyl-L-homocysteine + H(+)</text>
        <dbReference type="Rhea" id="RHEA:42752"/>
        <dbReference type="Rhea" id="RHEA-COMP:10221"/>
        <dbReference type="Rhea" id="RHEA-COMP:10222"/>
        <dbReference type="ChEBI" id="CHEBI:15378"/>
        <dbReference type="ChEBI" id="CHEBI:57856"/>
        <dbReference type="ChEBI" id="CHEBI:59789"/>
        <dbReference type="ChEBI" id="CHEBI:65314"/>
        <dbReference type="ChEBI" id="CHEBI:74486"/>
        <dbReference type="EC" id="2.1.1.177"/>
    </reaction>
</comment>
<dbReference type="PANTHER" id="PTHR33603">
    <property type="entry name" value="METHYLTRANSFERASE"/>
    <property type="match status" value="1"/>
</dbReference>
<reference evidence="6 7" key="1">
    <citation type="submission" date="2020-08" db="EMBL/GenBank/DDBJ databases">
        <title>Genomic Encyclopedia of Type Strains, Phase III (KMG-III): the genomes of soil and plant-associated and newly described type strains.</title>
        <authorList>
            <person name="Whitman W."/>
        </authorList>
    </citation>
    <scope>NUCLEOTIDE SEQUENCE [LARGE SCALE GENOMIC DNA]</scope>
    <source>
        <strain evidence="6 7">CECT 8803</strain>
    </source>
</reference>
<evidence type="ECO:0000256" key="4">
    <source>
        <dbReference type="ARBA" id="ARBA00038303"/>
    </source>
</evidence>
<keyword evidence="1 5" id="KW-0489">Methyltransferase</keyword>
<comment type="similarity">
    <text evidence="4 5">Belongs to the RNA methyltransferase RlmH family.</text>
</comment>
<comment type="function">
    <text evidence="5">Specifically methylates the pseudouridine at position 1915 (m3Psi1915) in 23S rRNA.</text>
</comment>
<dbReference type="GO" id="GO:0070038">
    <property type="term" value="F:rRNA (pseudouridine-N3-)-methyltransferase activity"/>
    <property type="evidence" value="ECO:0007669"/>
    <property type="project" value="UniProtKB-UniRule"/>
</dbReference>
<comment type="subcellular location">
    <subcellularLocation>
        <location evidence="5">Cytoplasm</location>
    </subcellularLocation>
</comment>
<dbReference type="Gene3D" id="3.40.1280.10">
    <property type="match status" value="1"/>
</dbReference>
<evidence type="ECO:0000256" key="3">
    <source>
        <dbReference type="ARBA" id="ARBA00022691"/>
    </source>
</evidence>
<dbReference type="SUPFAM" id="SSF75217">
    <property type="entry name" value="alpha/beta knot"/>
    <property type="match status" value="1"/>
</dbReference>
<feature type="binding site" evidence="5">
    <location>
        <position position="100"/>
    </location>
    <ligand>
        <name>S-adenosyl-L-methionine</name>
        <dbReference type="ChEBI" id="CHEBI:59789"/>
    </ligand>
</feature>
<evidence type="ECO:0000313" key="6">
    <source>
        <dbReference type="EMBL" id="MBB3066519.1"/>
    </source>
</evidence>
<dbReference type="AlphaFoldDB" id="A0A839SWT7"/>
<evidence type="ECO:0000256" key="1">
    <source>
        <dbReference type="ARBA" id="ARBA00022603"/>
    </source>
</evidence>
<evidence type="ECO:0000256" key="2">
    <source>
        <dbReference type="ARBA" id="ARBA00022679"/>
    </source>
</evidence>
<accession>A0A839SWT7</accession>
<evidence type="ECO:0000256" key="5">
    <source>
        <dbReference type="HAMAP-Rule" id="MF_00658"/>
    </source>
</evidence>